<dbReference type="InterPro" id="IPR000731">
    <property type="entry name" value="SSD"/>
</dbReference>
<gene>
    <name evidence="8" type="ORF">METZ01_LOCUS295555</name>
</gene>
<feature type="transmembrane region" description="Helical" evidence="6">
    <location>
        <begin position="325"/>
        <end position="349"/>
    </location>
</feature>
<protein>
    <recommendedName>
        <fullName evidence="7">SSD domain-containing protein</fullName>
    </recommendedName>
</protein>
<evidence type="ECO:0000313" key="8">
    <source>
        <dbReference type="EMBL" id="SVC42701.1"/>
    </source>
</evidence>
<dbReference type="GO" id="GO:0005886">
    <property type="term" value="C:plasma membrane"/>
    <property type="evidence" value="ECO:0007669"/>
    <property type="project" value="UniProtKB-SubCell"/>
</dbReference>
<evidence type="ECO:0000256" key="5">
    <source>
        <dbReference type="ARBA" id="ARBA00023136"/>
    </source>
</evidence>
<dbReference type="PANTHER" id="PTHR33406">
    <property type="entry name" value="MEMBRANE PROTEIN MJ1562-RELATED"/>
    <property type="match status" value="1"/>
</dbReference>
<organism evidence="8">
    <name type="scientific">marine metagenome</name>
    <dbReference type="NCBI Taxonomy" id="408172"/>
    <lineage>
        <taxon>unclassified sequences</taxon>
        <taxon>metagenomes</taxon>
        <taxon>ecological metagenomes</taxon>
    </lineage>
</organism>
<dbReference type="Pfam" id="PF03176">
    <property type="entry name" value="MMPL"/>
    <property type="match status" value="1"/>
</dbReference>
<keyword evidence="2" id="KW-1003">Cell membrane</keyword>
<dbReference type="InterPro" id="IPR050545">
    <property type="entry name" value="Mycobact_MmpL"/>
</dbReference>
<evidence type="ECO:0000256" key="2">
    <source>
        <dbReference type="ARBA" id="ARBA00022475"/>
    </source>
</evidence>
<accession>A0A382M640</accession>
<evidence type="ECO:0000256" key="3">
    <source>
        <dbReference type="ARBA" id="ARBA00022692"/>
    </source>
</evidence>
<reference evidence="8" key="1">
    <citation type="submission" date="2018-05" db="EMBL/GenBank/DDBJ databases">
        <authorList>
            <person name="Lanie J.A."/>
            <person name="Ng W.-L."/>
            <person name="Kazmierczak K.M."/>
            <person name="Andrzejewski T.M."/>
            <person name="Davidsen T.M."/>
            <person name="Wayne K.J."/>
            <person name="Tettelin H."/>
            <person name="Glass J.I."/>
            <person name="Rusch D."/>
            <person name="Podicherti R."/>
            <person name="Tsui H.-C.T."/>
            <person name="Winkler M.E."/>
        </authorList>
    </citation>
    <scope>NUCLEOTIDE SEQUENCE</scope>
</reference>
<comment type="subcellular location">
    <subcellularLocation>
        <location evidence="1">Cell membrane</location>
        <topology evidence="1">Multi-pass membrane protein</topology>
    </subcellularLocation>
</comment>
<keyword evidence="5 6" id="KW-0472">Membrane</keyword>
<feature type="non-terminal residue" evidence="8">
    <location>
        <position position="390"/>
    </location>
</feature>
<feature type="transmembrane region" description="Helical" evidence="6">
    <location>
        <begin position="296"/>
        <end position="319"/>
    </location>
</feature>
<dbReference type="SUPFAM" id="SSF82866">
    <property type="entry name" value="Multidrug efflux transporter AcrB transmembrane domain"/>
    <property type="match status" value="1"/>
</dbReference>
<name>A0A382M640_9ZZZZ</name>
<sequence>TSTYDHFAEKLPRFVVDEDMMKLLPQTTEERITWEKVRHEFGRTDMAFIAFGNRGESVFDAKLLACLWDVSHSLEELQEVEEIMSISTMRRMDSDEGLLEISNLQPARNMTVDEVWEVEQYFDKRPSIKKRMVGRHNDYANIMIRPKTGIDNNIFRDKMVEVSGRLLSDYEIHYGGVPYLFGTLPALILEDVLILMVLGIGILITILAVNFRSVAAVALVWGVIIIALVSMMGFMGWVVTLTGSEKFHFTMVNSSMPIILMTIAAADGVHILTKFFRELRKRQHVEEAIRVTMDRLLLPVFLTSLTTIAAFLSLIFAPIEQFTGYGITISLGIAWAWLLSSLFLPAMIVHHKWDLKSKAITHLSFIEKIVNVYGRNIIRYQKVILALGVG</sequence>
<evidence type="ECO:0000256" key="6">
    <source>
        <dbReference type="SAM" id="Phobius"/>
    </source>
</evidence>
<dbReference type="EMBL" id="UINC01090607">
    <property type="protein sequence ID" value="SVC42701.1"/>
    <property type="molecule type" value="Genomic_DNA"/>
</dbReference>
<evidence type="ECO:0000256" key="4">
    <source>
        <dbReference type="ARBA" id="ARBA00022989"/>
    </source>
</evidence>
<dbReference type="AlphaFoldDB" id="A0A382M640"/>
<proteinExistence type="predicted"/>
<dbReference type="PROSITE" id="PS50156">
    <property type="entry name" value="SSD"/>
    <property type="match status" value="1"/>
</dbReference>
<dbReference type="Gene3D" id="1.20.1640.10">
    <property type="entry name" value="Multidrug efflux transporter AcrB transmembrane domain"/>
    <property type="match status" value="1"/>
</dbReference>
<dbReference type="PANTHER" id="PTHR33406:SF13">
    <property type="entry name" value="MEMBRANE PROTEIN YDFJ"/>
    <property type="match status" value="1"/>
</dbReference>
<feature type="domain" description="SSD" evidence="7">
    <location>
        <begin position="223"/>
        <end position="350"/>
    </location>
</feature>
<keyword evidence="3 6" id="KW-0812">Transmembrane</keyword>
<evidence type="ECO:0000259" key="7">
    <source>
        <dbReference type="PROSITE" id="PS50156"/>
    </source>
</evidence>
<feature type="non-terminal residue" evidence="8">
    <location>
        <position position="1"/>
    </location>
</feature>
<feature type="transmembrane region" description="Helical" evidence="6">
    <location>
        <begin position="218"/>
        <end position="238"/>
    </location>
</feature>
<keyword evidence="4 6" id="KW-1133">Transmembrane helix</keyword>
<feature type="transmembrane region" description="Helical" evidence="6">
    <location>
        <begin position="258"/>
        <end position="276"/>
    </location>
</feature>
<dbReference type="InterPro" id="IPR004869">
    <property type="entry name" value="MMPL_dom"/>
</dbReference>
<evidence type="ECO:0000256" key="1">
    <source>
        <dbReference type="ARBA" id="ARBA00004651"/>
    </source>
</evidence>
<feature type="transmembrane region" description="Helical" evidence="6">
    <location>
        <begin position="192"/>
        <end position="211"/>
    </location>
</feature>